<organism evidence="1 2">
    <name type="scientific">Bradyrhizobium agreste</name>
    <dbReference type="NCBI Taxonomy" id="2751811"/>
    <lineage>
        <taxon>Bacteria</taxon>
        <taxon>Pseudomonadati</taxon>
        <taxon>Pseudomonadota</taxon>
        <taxon>Alphaproteobacteria</taxon>
        <taxon>Hyphomicrobiales</taxon>
        <taxon>Nitrobacteraceae</taxon>
        <taxon>Bradyrhizobium</taxon>
    </lineage>
</organism>
<comment type="caution">
    <text evidence="1">The sequence shown here is derived from an EMBL/GenBank/DDBJ whole genome shotgun (WGS) entry which is preliminary data.</text>
</comment>
<proteinExistence type="predicted"/>
<dbReference type="Proteomes" id="UP000807370">
    <property type="component" value="Unassembled WGS sequence"/>
</dbReference>
<name>A0ABS0PZ46_9BRAD</name>
<accession>A0ABS0PZ46</accession>
<evidence type="ECO:0000313" key="2">
    <source>
        <dbReference type="Proteomes" id="UP000807370"/>
    </source>
</evidence>
<reference evidence="1 2" key="1">
    <citation type="submission" date="2020-07" db="EMBL/GenBank/DDBJ databases">
        <title>Bradyrhizobium diversity isolated from nodules of indigenous legumes of Western Australia.</title>
        <authorList>
            <person name="Klepa M.S."/>
        </authorList>
    </citation>
    <scope>NUCLEOTIDE SEQUENCE [LARGE SCALE GENOMIC DNA]</scope>
    <source>
        <strain evidence="1 2">CNPSo 4010</strain>
    </source>
</reference>
<sequence length="23" mass="2809">MFSGKRWNNEVYPLLRDFVHVNS</sequence>
<dbReference type="EMBL" id="JACCHP010000028">
    <property type="protein sequence ID" value="MBH5402436.1"/>
    <property type="molecule type" value="Genomic_DNA"/>
</dbReference>
<gene>
    <name evidence="1" type="ORF">HZZ13_32295</name>
</gene>
<evidence type="ECO:0000313" key="1">
    <source>
        <dbReference type="EMBL" id="MBH5402436.1"/>
    </source>
</evidence>
<protein>
    <submittedName>
        <fullName evidence="1">Uncharacterized protein</fullName>
    </submittedName>
</protein>
<keyword evidence="2" id="KW-1185">Reference proteome</keyword>